<name>A0ABD3HMZ5_9MARC</name>
<dbReference type="Proteomes" id="UP001633002">
    <property type="component" value="Unassembled WGS sequence"/>
</dbReference>
<sequence>MAIAFRTFPVVGRQQQKYTEHNRDAFLLVYTTNKKFITSGLKGLIHGVYDGFRTTADRRVFSGIALSRPRKQNSNNRVKLRSSDGEEFEVEEAVAYERRPDVDGGEAA</sequence>
<keyword evidence="3" id="KW-1185">Reference proteome</keyword>
<dbReference type="InterPro" id="IPR016073">
    <property type="entry name" value="Skp1_comp_POZ"/>
</dbReference>
<organism evidence="2 3">
    <name type="scientific">Riccia sorocarpa</name>
    <dbReference type="NCBI Taxonomy" id="122646"/>
    <lineage>
        <taxon>Eukaryota</taxon>
        <taxon>Viridiplantae</taxon>
        <taxon>Streptophyta</taxon>
        <taxon>Embryophyta</taxon>
        <taxon>Marchantiophyta</taxon>
        <taxon>Marchantiopsida</taxon>
        <taxon>Marchantiidae</taxon>
        <taxon>Marchantiales</taxon>
        <taxon>Ricciaceae</taxon>
        <taxon>Riccia</taxon>
    </lineage>
</organism>
<feature type="domain" description="SKP1 component POZ" evidence="1">
    <location>
        <begin position="77"/>
        <end position="96"/>
    </location>
</feature>
<evidence type="ECO:0000259" key="1">
    <source>
        <dbReference type="Pfam" id="PF03931"/>
    </source>
</evidence>
<accession>A0ABD3HMZ5</accession>
<dbReference type="Pfam" id="PF03931">
    <property type="entry name" value="Skp1_POZ"/>
    <property type="match status" value="1"/>
</dbReference>
<dbReference type="EMBL" id="JBJQOH010000003">
    <property type="protein sequence ID" value="KAL3691475.1"/>
    <property type="molecule type" value="Genomic_DNA"/>
</dbReference>
<proteinExistence type="predicted"/>
<evidence type="ECO:0000313" key="3">
    <source>
        <dbReference type="Proteomes" id="UP001633002"/>
    </source>
</evidence>
<protein>
    <recommendedName>
        <fullName evidence="1">SKP1 component POZ domain-containing protein</fullName>
    </recommendedName>
</protein>
<comment type="caution">
    <text evidence="2">The sequence shown here is derived from an EMBL/GenBank/DDBJ whole genome shotgun (WGS) entry which is preliminary data.</text>
</comment>
<dbReference type="AlphaFoldDB" id="A0ABD3HMZ5"/>
<reference evidence="2 3" key="1">
    <citation type="submission" date="2024-09" db="EMBL/GenBank/DDBJ databases">
        <title>Chromosome-scale assembly of Riccia sorocarpa.</title>
        <authorList>
            <person name="Paukszto L."/>
        </authorList>
    </citation>
    <scope>NUCLEOTIDE SEQUENCE [LARGE SCALE GENOMIC DNA]</scope>
    <source>
        <strain evidence="2">LP-2024</strain>
        <tissue evidence="2">Aerial parts of the thallus</tissue>
    </source>
</reference>
<evidence type="ECO:0000313" key="2">
    <source>
        <dbReference type="EMBL" id="KAL3691475.1"/>
    </source>
</evidence>
<gene>
    <name evidence="2" type="ORF">R1sor_005126</name>
</gene>